<feature type="domain" description="Condensin complex subunit 1 N-terminal" evidence="9">
    <location>
        <begin position="79"/>
        <end position="192"/>
    </location>
</feature>
<evidence type="ECO:0000256" key="1">
    <source>
        <dbReference type="ARBA" id="ARBA00004123"/>
    </source>
</evidence>
<keyword evidence="4" id="KW-0539">Nucleus</keyword>
<dbReference type="STRING" id="33097.A0A150GP43"/>
<dbReference type="InterPro" id="IPR032682">
    <property type="entry name" value="Cnd1_C"/>
</dbReference>
<dbReference type="PANTHER" id="PTHR14222:SF2">
    <property type="entry name" value="CONDENSIN COMPLEX SUBUNIT 1"/>
    <property type="match status" value="1"/>
</dbReference>
<dbReference type="GO" id="GO:0000779">
    <property type="term" value="C:condensed chromosome, centromeric region"/>
    <property type="evidence" value="ECO:0007669"/>
    <property type="project" value="TreeGrafter"/>
</dbReference>
<name>A0A150GP43_GONPE</name>
<dbReference type="GO" id="GO:0005634">
    <property type="term" value="C:nucleus"/>
    <property type="evidence" value="ECO:0007669"/>
    <property type="project" value="UniProtKB-SubCell"/>
</dbReference>
<protein>
    <recommendedName>
        <fullName evidence="12">Condensin complex subunit 1</fullName>
    </recommendedName>
</protein>
<evidence type="ECO:0000259" key="8">
    <source>
        <dbReference type="Pfam" id="PF12717"/>
    </source>
</evidence>
<keyword evidence="3" id="KW-0498">Mitosis</keyword>
<dbReference type="Pfam" id="PF12922">
    <property type="entry name" value="Cnd1_N"/>
    <property type="match status" value="1"/>
</dbReference>
<comment type="subcellular location">
    <subcellularLocation>
        <location evidence="1">Nucleus</location>
    </subcellularLocation>
</comment>
<dbReference type="Proteomes" id="UP000075714">
    <property type="component" value="Unassembled WGS sequence"/>
</dbReference>
<keyword evidence="5" id="KW-0131">Cell cycle</keyword>
<evidence type="ECO:0000256" key="5">
    <source>
        <dbReference type="ARBA" id="ARBA00023306"/>
    </source>
</evidence>
<dbReference type="SUPFAM" id="SSF48371">
    <property type="entry name" value="ARM repeat"/>
    <property type="match status" value="1"/>
</dbReference>
<proteinExistence type="predicted"/>
<feature type="domain" description="Condensin complex subunit 1 C-terminal" evidence="8">
    <location>
        <begin position="848"/>
        <end position="1008"/>
    </location>
</feature>
<evidence type="ECO:0000313" key="10">
    <source>
        <dbReference type="EMBL" id="KXZ51609.1"/>
    </source>
</evidence>
<keyword evidence="2" id="KW-0132">Cell division</keyword>
<feature type="compositionally biased region" description="Acidic residues" evidence="7">
    <location>
        <begin position="1199"/>
        <end position="1240"/>
    </location>
</feature>
<dbReference type="GO" id="GO:0042393">
    <property type="term" value="F:histone binding"/>
    <property type="evidence" value="ECO:0007669"/>
    <property type="project" value="TreeGrafter"/>
</dbReference>
<sequence length="1367" mass="147006">MLTFIIPRKLTDLESRRNGQLCASDAVPSESSTSAEDVEASFHDALSALESGPLSIVEQEAFDAVYTAVRGQEQLTQGQVQKLAKTLCQNLNVLVTDGLSELKVDERDKGDPVVAEHRSSVHAYAYFLHCVFNHCQAEELQNKKDEADGAKKGRGKGRAKAKNDDDGEPSSAWPGLRDSVVRTFGRTLKADLDGVLYRSPADKFRLLEVCVLTAKALLGKFCETEPEAYDEIQKRDSKPVRQAAQMVSLLAKAVPEAVHAFMSQLEPYFGCQSAMLIRSHLVQSLAHLMRYYESRKINETDTRSLHISMHNAATTIVERINDMAALVRKEALANIQLLVEDSCWPNMVLAAERAVARLDDGPMVAGAALDLLLQIINKWADTQLTDTYLLEIIKTQEERLQHMRPDVVEDGDEEEGPGWEAGPLGGEDGQHAKPTGIEAEGGGPTSQLPIIMPTQIDGRPGNSAQKDRSKAVIAKLVGMVGDMALCDQEALEELMRLSMRPRRHPKDPRVMYDAVLQPEELRRLLRWFRTNVQEAAVLQEQGKLEDAQERRQVAGRLSILCTMVARHAPEYAVPEVEHLVRILKTSHVVLKDAMLVRNVATMLGDLAPALLATHNTSRARTAGGQPQPPASSHLPAALSNLLSVLVSTHLPATGGSWEPAAQAAIAAIYRLHPEPHTLMEPLLQHLAVTVLDGAGSCSAPQLARALFIVGCVATQQLAFIDSGAKRVRRERSAKEKAAAEANTGRPAADDMNAQLGTGQAREHALDALQEELEAELMREGGLLGSWGKLVSGVCHDPALLAADPCLASSAMSALAKLMVLDGAFCEANCRVFFTRLLAKGKVKLPSAVRCGMLVALGDLGRRHPNIIEPWTQSMFVCLRDDDEEVAKTCLRILAHLILSDMTKPKGHMVHVARCLVARSEALRELAVRLFNSLASKQAKGGANKVYQYLPEIISESTRGDPMADQDFRAMMKASNRLLGYIKADKLADSLKVRICERFENVVCEFQAAATAEGAASATGSSGGLYSVYEAVVREWRGLAVCLDMLPYSEKGLRSVMETFRRYKHALGDKHVYDVFKDMAKHGRQSNRTNELKAEVQEWEARLDEAYASLQEEQRRQEAAATAAREAAAAAATAAAEAGAAAAAAEGQAEADAQSGDPAADEDMDEGRDEECAQEEEEQLDVVPAVAGEGAEREHTVGEGGDDDDDDGEESGDEYEDAESSEGAEGEEDEGPDGMDVDEDAPAASAVTPLGRRSGRTRGATVADTAATPGGAPRAGTPMAITPAPQQQDGPSGGDDMAWSPAPAAAAAAAAAAALAAAAQQENVAPVPFGGFRIKPDPGATAGMPVGPVLGRNVLGVRVKPDPDGPAR</sequence>
<feature type="compositionally biased region" description="Basic and acidic residues" evidence="7">
    <location>
        <begin position="142"/>
        <end position="151"/>
    </location>
</feature>
<evidence type="ECO:0000256" key="6">
    <source>
        <dbReference type="SAM" id="Coils"/>
    </source>
</evidence>
<feature type="region of interest" description="Disordered" evidence="7">
    <location>
        <begin position="408"/>
        <end position="446"/>
    </location>
</feature>
<dbReference type="InterPro" id="IPR016024">
    <property type="entry name" value="ARM-type_fold"/>
</dbReference>
<accession>A0A150GP43</accession>
<feature type="compositionally biased region" description="Acidic residues" evidence="7">
    <location>
        <begin position="408"/>
        <end position="417"/>
    </location>
</feature>
<feature type="region of interest" description="Disordered" evidence="7">
    <location>
        <begin position="1142"/>
        <end position="1299"/>
    </location>
</feature>
<dbReference type="GO" id="GO:0000796">
    <property type="term" value="C:condensin complex"/>
    <property type="evidence" value="ECO:0007669"/>
    <property type="project" value="TreeGrafter"/>
</dbReference>
<dbReference type="OrthoDB" id="436262at2759"/>
<evidence type="ECO:0000313" key="11">
    <source>
        <dbReference type="Proteomes" id="UP000075714"/>
    </source>
</evidence>
<keyword evidence="11" id="KW-1185">Reference proteome</keyword>
<dbReference type="PANTHER" id="PTHR14222">
    <property type="entry name" value="CONDENSIN"/>
    <property type="match status" value="1"/>
</dbReference>
<feature type="compositionally biased region" description="Low complexity" evidence="7">
    <location>
        <begin position="1258"/>
        <end position="1279"/>
    </location>
</feature>
<dbReference type="InterPro" id="IPR024324">
    <property type="entry name" value="Condensin_cplx_su1_N"/>
</dbReference>
<dbReference type="InterPro" id="IPR026971">
    <property type="entry name" value="CND1/NCAPD3"/>
</dbReference>
<evidence type="ECO:0000256" key="4">
    <source>
        <dbReference type="ARBA" id="ARBA00023242"/>
    </source>
</evidence>
<evidence type="ECO:0000256" key="2">
    <source>
        <dbReference type="ARBA" id="ARBA00022618"/>
    </source>
</evidence>
<evidence type="ECO:0008006" key="12">
    <source>
        <dbReference type="Google" id="ProtNLM"/>
    </source>
</evidence>
<dbReference type="GO" id="GO:0010032">
    <property type="term" value="P:meiotic chromosome condensation"/>
    <property type="evidence" value="ECO:0007669"/>
    <property type="project" value="TreeGrafter"/>
</dbReference>
<feature type="compositionally biased region" description="Acidic residues" evidence="7">
    <location>
        <begin position="1158"/>
        <end position="1179"/>
    </location>
</feature>
<comment type="caution">
    <text evidence="10">The sequence shown here is derived from an EMBL/GenBank/DDBJ whole genome shotgun (WGS) entry which is preliminary data.</text>
</comment>
<gene>
    <name evidence="10" type="ORF">GPECTOR_12g573</name>
</gene>
<evidence type="ECO:0000256" key="7">
    <source>
        <dbReference type="SAM" id="MobiDB-lite"/>
    </source>
</evidence>
<organism evidence="10 11">
    <name type="scientific">Gonium pectorale</name>
    <name type="common">Green alga</name>
    <dbReference type="NCBI Taxonomy" id="33097"/>
    <lineage>
        <taxon>Eukaryota</taxon>
        <taxon>Viridiplantae</taxon>
        <taxon>Chlorophyta</taxon>
        <taxon>core chlorophytes</taxon>
        <taxon>Chlorophyceae</taxon>
        <taxon>CS clade</taxon>
        <taxon>Chlamydomonadales</taxon>
        <taxon>Volvocaceae</taxon>
        <taxon>Gonium</taxon>
    </lineage>
</organism>
<feature type="coiled-coil region" evidence="6">
    <location>
        <begin position="1088"/>
        <end position="1126"/>
    </location>
</feature>
<dbReference type="GO" id="GO:0007076">
    <property type="term" value="P:mitotic chromosome condensation"/>
    <property type="evidence" value="ECO:0007669"/>
    <property type="project" value="InterPro"/>
</dbReference>
<dbReference type="GO" id="GO:0051301">
    <property type="term" value="P:cell division"/>
    <property type="evidence" value="ECO:0007669"/>
    <property type="project" value="UniProtKB-KW"/>
</dbReference>
<reference evidence="11" key="1">
    <citation type="journal article" date="2016" name="Nat. Commun.">
        <title>The Gonium pectorale genome demonstrates co-option of cell cycle regulation during the evolution of multicellularity.</title>
        <authorList>
            <person name="Hanschen E.R."/>
            <person name="Marriage T.N."/>
            <person name="Ferris P.J."/>
            <person name="Hamaji T."/>
            <person name="Toyoda A."/>
            <person name="Fujiyama A."/>
            <person name="Neme R."/>
            <person name="Noguchi H."/>
            <person name="Minakuchi Y."/>
            <person name="Suzuki M."/>
            <person name="Kawai-Toyooka H."/>
            <person name="Smith D.R."/>
            <person name="Sparks H."/>
            <person name="Anderson J."/>
            <person name="Bakaric R."/>
            <person name="Luria V."/>
            <person name="Karger A."/>
            <person name="Kirschner M.W."/>
            <person name="Durand P.M."/>
            <person name="Michod R.E."/>
            <person name="Nozaki H."/>
            <person name="Olson B.J."/>
        </authorList>
    </citation>
    <scope>NUCLEOTIDE SEQUENCE [LARGE SCALE GENOMIC DNA]</scope>
    <source>
        <strain evidence="11">NIES-2863</strain>
    </source>
</reference>
<keyword evidence="6" id="KW-0175">Coiled coil</keyword>
<feature type="region of interest" description="Disordered" evidence="7">
    <location>
        <begin position="142"/>
        <end position="174"/>
    </location>
</feature>
<dbReference type="EMBL" id="LSYV01000013">
    <property type="protein sequence ID" value="KXZ51609.1"/>
    <property type="molecule type" value="Genomic_DNA"/>
</dbReference>
<evidence type="ECO:0000256" key="3">
    <source>
        <dbReference type="ARBA" id="ARBA00022776"/>
    </source>
</evidence>
<evidence type="ECO:0000259" key="9">
    <source>
        <dbReference type="Pfam" id="PF12922"/>
    </source>
</evidence>
<dbReference type="Pfam" id="PF12717">
    <property type="entry name" value="Cnd1"/>
    <property type="match status" value="1"/>
</dbReference>